<dbReference type="Pfam" id="PF09721">
    <property type="entry name" value="Exosortase_EpsH"/>
    <property type="match status" value="1"/>
</dbReference>
<evidence type="ECO:0000256" key="5">
    <source>
        <dbReference type="ARBA" id="ARBA00022801"/>
    </source>
</evidence>
<evidence type="ECO:0000256" key="8">
    <source>
        <dbReference type="SAM" id="Phobius"/>
    </source>
</evidence>
<proteinExistence type="predicted"/>
<dbReference type="EMBL" id="VWOX01000012">
    <property type="protein sequence ID" value="KAA5540643.1"/>
    <property type="molecule type" value="Genomic_DNA"/>
</dbReference>
<feature type="transmembrane region" description="Helical" evidence="8">
    <location>
        <begin position="182"/>
        <end position="204"/>
    </location>
</feature>
<feature type="transmembrane region" description="Helical" evidence="8">
    <location>
        <begin position="346"/>
        <end position="367"/>
    </location>
</feature>
<dbReference type="GO" id="GO:0008233">
    <property type="term" value="F:peptidase activity"/>
    <property type="evidence" value="ECO:0007669"/>
    <property type="project" value="UniProtKB-KW"/>
</dbReference>
<organism evidence="9 10">
    <name type="scientific">Roseiconus nitratireducens</name>
    <dbReference type="NCBI Taxonomy" id="2605748"/>
    <lineage>
        <taxon>Bacteria</taxon>
        <taxon>Pseudomonadati</taxon>
        <taxon>Planctomycetota</taxon>
        <taxon>Planctomycetia</taxon>
        <taxon>Pirellulales</taxon>
        <taxon>Pirellulaceae</taxon>
        <taxon>Roseiconus</taxon>
    </lineage>
</organism>
<keyword evidence="10" id="KW-1185">Reference proteome</keyword>
<dbReference type="AlphaFoldDB" id="A0A5M6CZX5"/>
<evidence type="ECO:0000313" key="10">
    <source>
        <dbReference type="Proteomes" id="UP000324479"/>
    </source>
</evidence>
<sequence>MTSVRPLKIAASLHPIDRLYVAIVAMQLPFVLVHLHNLWTFRSHYEFFPFVLLAAGGLMASRWPQTLPERTASLNTLCRGMLMTGLALMAAAVIFVSPWLAAVAFLINLGGLLIRVLGPAARDLLGPWMLCWLVIPPPLGLDGWMIGQMQSMTSTCVSRLLEWGGMLHIRVGNTFELSGHRLFVAEACSGIHSQLVLITVCLVLMVYQRRRIRSGILMVVAASFWSLAANVTRIMIVVLAAAHFDIDISEGWAHECLGFLLIVAGFAMLLSTDHLFRGIAALREPPDYQIRLEETSDLIQTVSLWRRQAADWCFGSREAYQTHCIVPRTSAQHDRRFTNVAPPRPLVVFTSLIAILASLQVVVLASGHGHTQLVRLLSWLPEDTMPQEAGPWKLKEYTEQHRDRHSDQGESSQIWRYVSQSAAAQVSVDYPFCGWHQLTRCYTSRGWSIVSEQIRSFPRPDGNPDDPAQCVEVQMVGPSGQYGLLIYSLLDRHGETLAGETHYWHNRVANSPLIDAMSGSSTSPLDESTLQVQVLTVSEVPLTDRQSNHCRELYVAAHHRTRHALLSRMSDVDQ</sequence>
<dbReference type="RefSeq" id="WP_150078209.1">
    <property type="nucleotide sequence ID" value="NZ_VWOX01000012.1"/>
</dbReference>
<dbReference type="NCBIfam" id="NF033780">
    <property type="entry name" value="exosort_XrtU_C"/>
    <property type="match status" value="1"/>
</dbReference>
<keyword evidence="4 8" id="KW-0812">Transmembrane</keyword>
<evidence type="ECO:0000256" key="1">
    <source>
        <dbReference type="ARBA" id="ARBA00004651"/>
    </source>
</evidence>
<dbReference type="NCBIfam" id="TIGR04178">
    <property type="entry name" value="exo_archaeo"/>
    <property type="match status" value="1"/>
</dbReference>
<comment type="subcellular location">
    <subcellularLocation>
        <location evidence="1">Cell membrane</location>
        <topology evidence="1">Multi-pass membrane protein</topology>
    </subcellularLocation>
</comment>
<feature type="transmembrane region" description="Helical" evidence="8">
    <location>
        <begin position="20"/>
        <end position="41"/>
    </location>
</feature>
<evidence type="ECO:0000256" key="6">
    <source>
        <dbReference type="ARBA" id="ARBA00022989"/>
    </source>
</evidence>
<name>A0A5M6CZX5_9BACT</name>
<evidence type="ECO:0000256" key="7">
    <source>
        <dbReference type="ARBA" id="ARBA00023136"/>
    </source>
</evidence>
<evidence type="ECO:0000313" key="9">
    <source>
        <dbReference type="EMBL" id="KAA5540643.1"/>
    </source>
</evidence>
<accession>A0A5M6CZX5</accession>
<dbReference type="Proteomes" id="UP000324479">
    <property type="component" value="Unassembled WGS sequence"/>
</dbReference>
<keyword evidence="2" id="KW-1003">Cell membrane</keyword>
<keyword evidence="5" id="KW-0378">Hydrolase</keyword>
<evidence type="ECO:0000256" key="4">
    <source>
        <dbReference type="ARBA" id="ARBA00022692"/>
    </source>
</evidence>
<gene>
    <name evidence="9" type="primary">xrtU</name>
    <name evidence="9" type="ORF">FYK55_19810</name>
</gene>
<dbReference type="GO" id="GO:0006508">
    <property type="term" value="P:proteolysis"/>
    <property type="evidence" value="ECO:0007669"/>
    <property type="project" value="UniProtKB-KW"/>
</dbReference>
<comment type="caution">
    <text evidence="9">The sequence shown here is derived from an EMBL/GenBank/DDBJ whole genome shotgun (WGS) entry which is preliminary data.</text>
</comment>
<keyword evidence="7 8" id="KW-0472">Membrane</keyword>
<dbReference type="InterPro" id="IPR019127">
    <property type="entry name" value="Exosortase"/>
</dbReference>
<protein>
    <submittedName>
        <fullName evidence="9">Exosortase U</fullName>
    </submittedName>
</protein>
<feature type="transmembrane region" description="Helical" evidence="8">
    <location>
        <begin position="85"/>
        <end position="107"/>
    </location>
</feature>
<dbReference type="InterPro" id="IPR026392">
    <property type="entry name" value="Exo/Archaeosortase_dom"/>
</dbReference>
<feature type="transmembrane region" description="Helical" evidence="8">
    <location>
        <begin position="252"/>
        <end position="270"/>
    </location>
</feature>
<dbReference type="GO" id="GO:0005886">
    <property type="term" value="C:plasma membrane"/>
    <property type="evidence" value="ECO:0007669"/>
    <property type="project" value="UniProtKB-SubCell"/>
</dbReference>
<evidence type="ECO:0000256" key="3">
    <source>
        <dbReference type="ARBA" id="ARBA00022670"/>
    </source>
</evidence>
<feature type="transmembrane region" description="Helical" evidence="8">
    <location>
        <begin position="216"/>
        <end position="240"/>
    </location>
</feature>
<keyword evidence="3" id="KW-0645">Protease</keyword>
<evidence type="ECO:0000256" key="2">
    <source>
        <dbReference type="ARBA" id="ARBA00022475"/>
    </source>
</evidence>
<keyword evidence="6 8" id="KW-1133">Transmembrane helix</keyword>
<reference evidence="9 10" key="1">
    <citation type="submission" date="2019-08" db="EMBL/GenBank/DDBJ databases">
        <authorList>
            <person name="Dhanesh K."/>
            <person name="Kumar G."/>
            <person name="Sasikala C."/>
            <person name="Venkata Ramana C."/>
        </authorList>
    </citation>
    <scope>NUCLEOTIDE SEQUENCE [LARGE SCALE GENOMIC DNA]</scope>
    <source>
        <strain evidence="9 10">JC645</strain>
    </source>
</reference>